<protein>
    <submittedName>
        <fullName evidence="1">Uncharacterized protein</fullName>
    </submittedName>
</protein>
<name>A0A212LHF5_9HYPH</name>
<sequence>MASKMEVPMAPKTELTMASFPYRAARVAGYWDAMIRIPL</sequence>
<proteinExistence type="predicted"/>
<dbReference type="EMBL" id="FMJD01000008">
    <property type="protein sequence ID" value="SCM76907.1"/>
    <property type="molecule type" value="Genomic_DNA"/>
</dbReference>
<evidence type="ECO:0000313" key="1">
    <source>
        <dbReference type="EMBL" id="SCM76907.1"/>
    </source>
</evidence>
<organism evidence="1">
    <name type="scientific">uncultured Pleomorphomonas sp</name>
    <dbReference type="NCBI Taxonomy" id="442121"/>
    <lineage>
        <taxon>Bacteria</taxon>
        <taxon>Pseudomonadati</taxon>
        <taxon>Pseudomonadota</taxon>
        <taxon>Alphaproteobacteria</taxon>
        <taxon>Hyphomicrobiales</taxon>
        <taxon>Pleomorphomonadaceae</taxon>
        <taxon>Pleomorphomonas</taxon>
        <taxon>environmental samples</taxon>
    </lineage>
</organism>
<gene>
    <name evidence="1" type="ORF">KL86PLE_40712</name>
</gene>
<reference evidence="1" key="1">
    <citation type="submission" date="2016-08" db="EMBL/GenBank/DDBJ databases">
        <authorList>
            <person name="Seilhamer J.J."/>
        </authorList>
    </citation>
    <scope>NUCLEOTIDE SEQUENCE</scope>
    <source>
        <strain evidence="1">86</strain>
    </source>
</reference>
<dbReference type="AlphaFoldDB" id="A0A212LHF5"/>
<accession>A0A212LHF5</accession>